<dbReference type="EMBL" id="BMQB01000001">
    <property type="protein sequence ID" value="GGJ79861.1"/>
    <property type="molecule type" value="Genomic_DNA"/>
</dbReference>
<dbReference type="Proteomes" id="UP000649739">
    <property type="component" value="Unassembled WGS sequence"/>
</dbReference>
<name>A0A8J3F7L7_9ACTN</name>
<gene>
    <name evidence="2" type="ORF">GCM10010123_07130</name>
</gene>
<proteinExistence type="predicted"/>
<feature type="region of interest" description="Disordered" evidence="1">
    <location>
        <begin position="304"/>
        <end position="338"/>
    </location>
</feature>
<sequence>MQQHLRSTLRQGPFHTALRAAIKARGLSLDRLRQRLLAAGTPVGLATLSAWQSGRRRPERPESMSAVTVLERVLELPPRSLFRLLGAPRPRGPGPRRRTPPRRFAEIIQLGEPVTALTEELGWRDDRLRVISAWDQVRVSAGSCLTSMESLVTLEAAADVDRYVTVHHGAPGIDLGRTVRFEALAHCRLGRVRQHPQHPLIVAELLLDRRLRAGDTALVRFRVTDTSGSPDTEFGRFFRAPAQHTALALTFAPDARPARCWRFTRERQGWPDRTRTEVPVGPYGDVHVVRAPVPPGFVGIGWEPAAVPDGDANGAAGEPPTAPVDRVSAPPAPATRRW</sequence>
<dbReference type="AlphaFoldDB" id="A0A8J3F7L7"/>
<evidence type="ECO:0000256" key="1">
    <source>
        <dbReference type="SAM" id="MobiDB-lite"/>
    </source>
</evidence>
<accession>A0A8J3F7L7</accession>
<evidence type="ECO:0000313" key="2">
    <source>
        <dbReference type="EMBL" id="GGJ79861.1"/>
    </source>
</evidence>
<reference evidence="2" key="2">
    <citation type="submission" date="2020-09" db="EMBL/GenBank/DDBJ databases">
        <authorList>
            <person name="Sun Q."/>
            <person name="Ohkuma M."/>
        </authorList>
    </citation>
    <scope>NUCLEOTIDE SEQUENCE</scope>
    <source>
        <strain evidence="2">JCM 3090</strain>
    </source>
</reference>
<comment type="caution">
    <text evidence="2">The sequence shown here is derived from an EMBL/GenBank/DDBJ whole genome shotgun (WGS) entry which is preliminary data.</text>
</comment>
<organism evidence="2 3">
    <name type="scientific">Pilimelia anulata</name>
    <dbReference type="NCBI Taxonomy" id="53371"/>
    <lineage>
        <taxon>Bacteria</taxon>
        <taxon>Bacillati</taxon>
        <taxon>Actinomycetota</taxon>
        <taxon>Actinomycetes</taxon>
        <taxon>Micromonosporales</taxon>
        <taxon>Micromonosporaceae</taxon>
        <taxon>Pilimelia</taxon>
    </lineage>
</organism>
<evidence type="ECO:0000313" key="3">
    <source>
        <dbReference type="Proteomes" id="UP000649739"/>
    </source>
</evidence>
<protein>
    <submittedName>
        <fullName evidence="2">Uncharacterized protein</fullName>
    </submittedName>
</protein>
<dbReference type="RefSeq" id="WP_189168520.1">
    <property type="nucleotide sequence ID" value="NZ_BMQB01000001.1"/>
</dbReference>
<reference evidence="2" key="1">
    <citation type="journal article" date="2014" name="Int. J. Syst. Evol. Microbiol.">
        <title>Complete genome sequence of Corynebacterium casei LMG S-19264T (=DSM 44701T), isolated from a smear-ripened cheese.</title>
        <authorList>
            <consortium name="US DOE Joint Genome Institute (JGI-PGF)"/>
            <person name="Walter F."/>
            <person name="Albersmeier A."/>
            <person name="Kalinowski J."/>
            <person name="Ruckert C."/>
        </authorList>
    </citation>
    <scope>NUCLEOTIDE SEQUENCE</scope>
    <source>
        <strain evidence="2">JCM 3090</strain>
    </source>
</reference>
<keyword evidence="3" id="KW-1185">Reference proteome</keyword>